<dbReference type="Pfam" id="PF12705">
    <property type="entry name" value="PDDEXK_1"/>
    <property type="match status" value="1"/>
</dbReference>
<evidence type="ECO:0000256" key="12">
    <source>
        <dbReference type="ARBA" id="ARBA00034617"/>
    </source>
</evidence>
<accession>A0ABV6QWQ0</accession>
<dbReference type="PROSITE" id="PS51217">
    <property type="entry name" value="UVRD_HELICASE_CTER"/>
    <property type="match status" value="1"/>
</dbReference>
<name>A0ABV6QWQ0_9ACTN</name>
<comment type="similarity">
    <text evidence="1">Belongs to the helicase family. UvrD subfamily.</text>
</comment>
<keyword evidence="10" id="KW-0234">DNA repair</keyword>
<feature type="binding site" evidence="15">
    <location>
        <begin position="47"/>
        <end position="54"/>
    </location>
    <ligand>
        <name>ATP</name>
        <dbReference type="ChEBI" id="CHEBI:30616"/>
    </ligand>
</feature>
<evidence type="ECO:0000256" key="10">
    <source>
        <dbReference type="ARBA" id="ARBA00023204"/>
    </source>
</evidence>
<dbReference type="Pfam" id="PF13361">
    <property type="entry name" value="UvrD_C"/>
    <property type="match status" value="1"/>
</dbReference>
<dbReference type="RefSeq" id="WP_380056505.1">
    <property type="nucleotide sequence ID" value="NZ_JBHLTC010000041.1"/>
</dbReference>
<keyword evidence="7" id="KW-0269">Exonuclease</keyword>
<keyword evidence="3 15" id="KW-0547">Nucleotide-binding</keyword>
<dbReference type="Gene3D" id="1.10.10.160">
    <property type="match status" value="1"/>
</dbReference>
<evidence type="ECO:0000256" key="11">
    <source>
        <dbReference type="ARBA" id="ARBA00023235"/>
    </source>
</evidence>
<keyword evidence="4" id="KW-0227">DNA damage</keyword>
<dbReference type="Gene3D" id="3.90.320.10">
    <property type="match status" value="1"/>
</dbReference>
<dbReference type="PANTHER" id="PTHR11070:SF59">
    <property type="entry name" value="DNA 3'-5' HELICASE"/>
    <property type="match status" value="1"/>
</dbReference>
<evidence type="ECO:0000256" key="9">
    <source>
        <dbReference type="ARBA" id="ARBA00023125"/>
    </source>
</evidence>
<keyword evidence="9" id="KW-0238">DNA-binding</keyword>
<gene>
    <name evidence="18" type="ORF">ACFFGN_33700</name>
</gene>
<dbReference type="SUPFAM" id="SSF52540">
    <property type="entry name" value="P-loop containing nucleoside triphosphate hydrolases"/>
    <property type="match status" value="1"/>
</dbReference>
<reference evidence="18 19" key="1">
    <citation type="submission" date="2024-09" db="EMBL/GenBank/DDBJ databases">
        <authorList>
            <person name="Sun Q."/>
            <person name="Mori K."/>
        </authorList>
    </citation>
    <scope>NUCLEOTIDE SEQUENCE [LARGE SCALE GENOMIC DNA]</scope>
    <source>
        <strain evidence="18 19">CGMCC 1.15906</strain>
    </source>
</reference>
<evidence type="ECO:0000256" key="2">
    <source>
        <dbReference type="ARBA" id="ARBA00022722"/>
    </source>
</evidence>
<dbReference type="InterPro" id="IPR000212">
    <property type="entry name" value="DNA_helicase_UvrD/REP"/>
</dbReference>
<feature type="domain" description="UvrD-like helicase C-terminal" evidence="17">
    <location>
        <begin position="336"/>
        <end position="641"/>
    </location>
</feature>
<dbReference type="CDD" id="cd17932">
    <property type="entry name" value="DEXQc_UvrD"/>
    <property type="match status" value="1"/>
</dbReference>
<dbReference type="Proteomes" id="UP001589890">
    <property type="component" value="Unassembled WGS sequence"/>
</dbReference>
<dbReference type="InterPro" id="IPR014016">
    <property type="entry name" value="UvrD-like_ATP-bd"/>
</dbReference>
<keyword evidence="11" id="KW-0413">Isomerase</keyword>
<evidence type="ECO:0000256" key="7">
    <source>
        <dbReference type="ARBA" id="ARBA00022839"/>
    </source>
</evidence>
<dbReference type="PROSITE" id="PS51198">
    <property type="entry name" value="UVRD_HELICASE_ATP_BIND"/>
    <property type="match status" value="1"/>
</dbReference>
<dbReference type="Pfam" id="PF00580">
    <property type="entry name" value="UvrD-helicase"/>
    <property type="match status" value="1"/>
</dbReference>
<evidence type="ECO:0000259" key="17">
    <source>
        <dbReference type="PROSITE" id="PS51217"/>
    </source>
</evidence>
<evidence type="ECO:0000256" key="3">
    <source>
        <dbReference type="ARBA" id="ARBA00022741"/>
    </source>
</evidence>
<dbReference type="Gene3D" id="1.10.486.10">
    <property type="entry name" value="PCRA, domain 4"/>
    <property type="match status" value="1"/>
</dbReference>
<evidence type="ECO:0000256" key="8">
    <source>
        <dbReference type="ARBA" id="ARBA00022840"/>
    </source>
</evidence>
<dbReference type="EMBL" id="JBHLTC010000041">
    <property type="protein sequence ID" value="MFC0629068.1"/>
    <property type="molecule type" value="Genomic_DNA"/>
</dbReference>
<evidence type="ECO:0000256" key="4">
    <source>
        <dbReference type="ARBA" id="ARBA00022763"/>
    </source>
</evidence>
<dbReference type="GO" id="GO:0004386">
    <property type="term" value="F:helicase activity"/>
    <property type="evidence" value="ECO:0007669"/>
    <property type="project" value="UniProtKB-KW"/>
</dbReference>
<dbReference type="InterPro" id="IPR038726">
    <property type="entry name" value="PDDEXK_AddAB-type"/>
</dbReference>
<dbReference type="Gene3D" id="3.40.50.300">
    <property type="entry name" value="P-loop containing nucleotide triphosphate hydrolases"/>
    <property type="match status" value="2"/>
</dbReference>
<evidence type="ECO:0000256" key="13">
    <source>
        <dbReference type="ARBA" id="ARBA00034808"/>
    </source>
</evidence>
<comment type="caution">
    <text evidence="18">The sequence shown here is derived from an EMBL/GenBank/DDBJ whole genome shotgun (WGS) entry which is preliminary data.</text>
</comment>
<dbReference type="InterPro" id="IPR013986">
    <property type="entry name" value="DExx_box_DNA_helicase_dom_sf"/>
</dbReference>
<organism evidence="18 19">
    <name type="scientific">Kribbella deserti</name>
    <dbReference type="NCBI Taxonomy" id="1926257"/>
    <lineage>
        <taxon>Bacteria</taxon>
        <taxon>Bacillati</taxon>
        <taxon>Actinomycetota</taxon>
        <taxon>Actinomycetes</taxon>
        <taxon>Propionibacteriales</taxon>
        <taxon>Kribbellaceae</taxon>
        <taxon>Kribbella</taxon>
    </lineage>
</organism>
<dbReference type="InterPro" id="IPR014017">
    <property type="entry name" value="DNA_helicase_UvrD-like_C"/>
</dbReference>
<dbReference type="EC" id="5.6.2.4" evidence="13"/>
<comment type="catalytic activity">
    <reaction evidence="12">
        <text>Couples ATP hydrolysis with the unwinding of duplex DNA by translocating in the 3'-5' direction.</text>
        <dbReference type="EC" id="5.6.2.4"/>
    </reaction>
</comment>
<dbReference type="InterPro" id="IPR011604">
    <property type="entry name" value="PDDEXK-like_dom_sf"/>
</dbReference>
<keyword evidence="5 15" id="KW-0378">Hydrolase</keyword>
<sequence>MTARTSSRYRLVRPSARPAGGLVQAPVLDDDQQAVVNHPGGPLLVLAGPGTGKTTTLVEAVVDRVANRGLNPDEVLVLTFGRKAATELRDRITARLGRTTRVMPSLTFHAFCYALLRRFTPADAFDVPLRLPSGPEQASRLSEALGGSREVGLVRWPPSLHAALKTRGFTDEVQAVIGRARQLGLDPEDLSAIGRSADRAEWVAVGDFFEEYLQILDHEQVLDYSELIHRAVILAQQPEVQARLRQEFKVVFVDEYQDTDPGQTQLLQAIAGDGRDLVVVGDPDQSIYTFRGADVRGLMRFTEEFRTASGAPAAQIALGTTRRFGTTLQRVSRNVVNRLGVPGTLDRDTFERFRNPDASGCVYGPGKVEANLYSTSGAELEHIADLLRRAHVQDGVGWNEMAVLVRSGKHSIPPLRRALAAAGIPVDVAGDELPLSREPAVRPMLLALRAVADPATLTVDVVRALALSPLGAMDAGQLRRLARDLRKFDRERAAGQRLPRPSDDLLREALLDPLLLDEQSSTAAARFVALGERLLKARNIVTAGAAPDEVMWSLWSESPWLRRLRAQSNSGGEVARAANRDLDSLCALFDAASRAEEQVGFKGVSAFLAELESLDIAGDNRYDSTYREAGVQLMTAHRSKGLQWRLVVVASVQEGQWPNLRRRGSLLEPDRLGREGLIDPLSAGALLAEERRLFYVAITRARQRLIVTAVQAPEADGEQPSRLLAELDIPLKLVPGRPRRPLSLSGLVADLRCVLADPASSPALRRAAADRLAHLAGSFDERGNALVPTADPSRWWGVRERTEAERPVVDPDLPVPLSGSALTTIVDCPLRWFLERRAGGEAAGTTAIGFGMVLHTLADAVATGTLPADAAELSGWLDKVWSQLDFESSWISDRERGEAELALRRFVAWHKARPDRTLLGTEVPFEVLLPDADKPVVSVKGRMDRVEADSDEAIRVIDLKTGRTMPTKPALARHVQLAIYQRAIESRQLKQLPEDARSGGAELVQLRHDDSGLPKVQGQAPLEADENGKTWLDEAVDEAAAMVRKEEFVAQRNDGCARCQVRAMCPIQPEGREIV</sequence>
<evidence type="ECO:0000256" key="1">
    <source>
        <dbReference type="ARBA" id="ARBA00009922"/>
    </source>
</evidence>
<dbReference type="InterPro" id="IPR027417">
    <property type="entry name" value="P-loop_NTPase"/>
</dbReference>
<evidence type="ECO:0000313" key="19">
    <source>
        <dbReference type="Proteomes" id="UP001589890"/>
    </source>
</evidence>
<dbReference type="PANTHER" id="PTHR11070">
    <property type="entry name" value="UVRD / RECB / PCRA DNA HELICASE FAMILY MEMBER"/>
    <property type="match status" value="1"/>
</dbReference>
<evidence type="ECO:0000256" key="14">
    <source>
        <dbReference type="ARBA" id="ARBA00048988"/>
    </source>
</evidence>
<feature type="domain" description="UvrD-like helicase ATP-binding" evidence="16">
    <location>
        <begin position="26"/>
        <end position="325"/>
    </location>
</feature>
<proteinExistence type="inferred from homology"/>
<evidence type="ECO:0000256" key="6">
    <source>
        <dbReference type="ARBA" id="ARBA00022806"/>
    </source>
</evidence>
<evidence type="ECO:0000313" key="18">
    <source>
        <dbReference type="EMBL" id="MFC0629068.1"/>
    </source>
</evidence>
<comment type="catalytic activity">
    <reaction evidence="14">
        <text>ATP + H2O = ADP + phosphate + H(+)</text>
        <dbReference type="Rhea" id="RHEA:13065"/>
        <dbReference type="ChEBI" id="CHEBI:15377"/>
        <dbReference type="ChEBI" id="CHEBI:15378"/>
        <dbReference type="ChEBI" id="CHEBI:30616"/>
        <dbReference type="ChEBI" id="CHEBI:43474"/>
        <dbReference type="ChEBI" id="CHEBI:456216"/>
        <dbReference type="EC" id="5.6.2.4"/>
    </reaction>
</comment>
<evidence type="ECO:0000256" key="5">
    <source>
        <dbReference type="ARBA" id="ARBA00022801"/>
    </source>
</evidence>
<keyword evidence="2" id="KW-0540">Nuclease</keyword>
<evidence type="ECO:0000256" key="15">
    <source>
        <dbReference type="PROSITE-ProRule" id="PRU00560"/>
    </source>
</evidence>
<keyword evidence="8 15" id="KW-0067">ATP-binding</keyword>
<keyword evidence="6 15" id="KW-0347">Helicase</keyword>
<evidence type="ECO:0000259" key="16">
    <source>
        <dbReference type="PROSITE" id="PS51198"/>
    </source>
</evidence>
<keyword evidence="19" id="KW-1185">Reference proteome</keyword>
<protein>
    <recommendedName>
        <fullName evidence="13">DNA 3'-5' helicase</fullName>
        <ecNumber evidence="13">5.6.2.4</ecNumber>
    </recommendedName>
</protein>